<proteinExistence type="predicted"/>
<organism evidence="1">
    <name type="scientific">Arundo donax</name>
    <name type="common">Giant reed</name>
    <name type="synonym">Donax arundinaceus</name>
    <dbReference type="NCBI Taxonomy" id="35708"/>
    <lineage>
        <taxon>Eukaryota</taxon>
        <taxon>Viridiplantae</taxon>
        <taxon>Streptophyta</taxon>
        <taxon>Embryophyta</taxon>
        <taxon>Tracheophyta</taxon>
        <taxon>Spermatophyta</taxon>
        <taxon>Magnoliopsida</taxon>
        <taxon>Liliopsida</taxon>
        <taxon>Poales</taxon>
        <taxon>Poaceae</taxon>
        <taxon>PACMAD clade</taxon>
        <taxon>Arundinoideae</taxon>
        <taxon>Arundineae</taxon>
        <taxon>Arundo</taxon>
    </lineage>
</organism>
<name>A0A0A9GKN3_ARUDO</name>
<dbReference type="AlphaFoldDB" id="A0A0A9GKN3"/>
<evidence type="ECO:0000313" key="1">
    <source>
        <dbReference type="EMBL" id="JAE25660.1"/>
    </source>
</evidence>
<dbReference type="EMBL" id="GBRH01172236">
    <property type="protein sequence ID" value="JAE25660.1"/>
    <property type="molecule type" value="Transcribed_RNA"/>
</dbReference>
<accession>A0A0A9GKN3</accession>
<protein>
    <submittedName>
        <fullName evidence="1">Uncharacterized protein</fullName>
    </submittedName>
</protein>
<sequence length="50" mass="5936">MLIYFHVKGQLRFIICIFSQLSAHHMRITKSTAKIWKVTKFPVVKLCYPL</sequence>
<reference evidence="1" key="1">
    <citation type="submission" date="2014-09" db="EMBL/GenBank/DDBJ databases">
        <authorList>
            <person name="Magalhaes I.L.F."/>
            <person name="Oliveira U."/>
            <person name="Santos F.R."/>
            <person name="Vidigal T.H.D.A."/>
            <person name="Brescovit A.D."/>
            <person name="Santos A.J."/>
        </authorList>
    </citation>
    <scope>NUCLEOTIDE SEQUENCE</scope>
    <source>
        <tissue evidence="1">Shoot tissue taken approximately 20 cm above the soil surface</tissue>
    </source>
</reference>
<reference evidence="1" key="2">
    <citation type="journal article" date="2015" name="Data Brief">
        <title>Shoot transcriptome of the giant reed, Arundo donax.</title>
        <authorList>
            <person name="Barrero R.A."/>
            <person name="Guerrero F.D."/>
            <person name="Moolhuijzen P."/>
            <person name="Goolsby J.A."/>
            <person name="Tidwell J."/>
            <person name="Bellgard S.E."/>
            <person name="Bellgard M.I."/>
        </authorList>
    </citation>
    <scope>NUCLEOTIDE SEQUENCE</scope>
    <source>
        <tissue evidence="1">Shoot tissue taken approximately 20 cm above the soil surface</tissue>
    </source>
</reference>